<evidence type="ECO:0000256" key="1">
    <source>
        <dbReference type="SAM" id="MobiDB-lite"/>
    </source>
</evidence>
<accession>A0A4S2MMI0</accession>
<feature type="compositionally biased region" description="Basic and acidic residues" evidence="1">
    <location>
        <begin position="137"/>
        <end position="153"/>
    </location>
</feature>
<dbReference type="AlphaFoldDB" id="A0A4S2MMI0"/>
<dbReference type="EMBL" id="ML220182">
    <property type="protein sequence ID" value="TGZ76369.1"/>
    <property type="molecule type" value="Genomic_DNA"/>
</dbReference>
<feature type="compositionally biased region" description="Polar residues" evidence="1">
    <location>
        <begin position="55"/>
        <end position="64"/>
    </location>
</feature>
<dbReference type="InParanoid" id="A0A4S2MMI0"/>
<name>A0A4S2MMI0_9PEZI</name>
<feature type="compositionally biased region" description="Low complexity" evidence="1">
    <location>
        <begin position="195"/>
        <end position="211"/>
    </location>
</feature>
<sequence>MALFLAVATAGPIPGNNVPAVGTLERRSFGAASAGGVFDDGNHDEYNGRRLVRRSTNNQEQNRAIQPAHLQGVPAGTRTTFGQESRGSPGHTRGISDTSEYSEGELIASYAKSGSESGSAPGSPVPAQEPRSGETTANDHIRALQRKREEEAARAGNTLHRSAATRRPDRPVLTPGNRESGMSQASVAANPPGSSPRSSILSTSSSSSVRSGGSGNLVTGLHPPPPPRQDQGSRGGTSENLNTRSSKN</sequence>
<feature type="compositionally biased region" description="Low complexity" evidence="1">
    <location>
        <begin position="111"/>
        <end position="126"/>
    </location>
</feature>
<feature type="compositionally biased region" description="Polar residues" evidence="1">
    <location>
        <begin position="77"/>
        <end position="86"/>
    </location>
</feature>
<keyword evidence="3" id="KW-1185">Reference proteome</keyword>
<protein>
    <submittedName>
        <fullName evidence="2">Uncharacterized protein</fullName>
    </submittedName>
</protein>
<proteinExistence type="predicted"/>
<gene>
    <name evidence="2" type="ORF">EX30DRAFT_399316</name>
</gene>
<organism evidence="2 3">
    <name type="scientific">Ascodesmis nigricans</name>
    <dbReference type="NCBI Taxonomy" id="341454"/>
    <lineage>
        <taxon>Eukaryota</taxon>
        <taxon>Fungi</taxon>
        <taxon>Dikarya</taxon>
        <taxon>Ascomycota</taxon>
        <taxon>Pezizomycotina</taxon>
        <taxon>Pezizomycetes</taxon>
        <taxon>Pezizales</taxon>
        <taxon>Ascodesmidaceae</taxon>
        <taxon>Ascodesmis</taxon>
    </lineage>
</organism>
<feature type="compositionally biased region" description="Polar residues" evidence="1">
    <location>
        <begin position="230"/>
        <end position="248"/>
    </location>
</feature>
<feature type="region of interest" description="Disordered" evidence="1">
    <location>
        <begin position="55"/>
        <end position="248"/>
    </location>
</feature>
<dbReference type="Proteomes" id="UP000298138">
    <property type="component" value="Unassembled WGS sequence"/>
</dbReference>
<evidence type="ECO:0000313" key="3">
    <source>
        <dbReference type="Proteomes" id="UP000298138"/>
    </source>
</evidence>
<evidence type="ECO:0000313" key="2">
    <source>
        <dbReference type="EMBL" id="TGZ76369.1"/>
    </source>
</evidence>
<reference evidence="2 3" key="1">
    <citation type="submission" date="2019-04" db="EMBL/GenBank/DDBJ databases">
        <title>Comparative genomics and transcriptomics to analyze fruiting body development in filamentous ascomycetes.</title>
        <authorList>
            <consortium name="DOE Joint Genome Institute"/>
            <person name="Lutkenhaus R."/>
            <person name="Traeger S."/>
            <person name="Breuer J."/>
            <person name="Kuo A."/>
            <person name="Lipzen A."/>
            <person name="Pangilinan J."/>
            <person name="Dilworth D."/>
            <person name="Sandor L."/>
            <person name="Poggeler S."/>
            <person name="Barry K."/>
            <person name="Grigoriev I.V."/>
            <person name="Nowrousian M."/>
        </authorList>
    </citation>
    <scope>NUCLEOTIDE SEQUENCE [LARGE SCALE GENOMIC DNA]</scope>
    <source>
        <strain evidence="2 3">CBS 389.68</strain>
    </source>
</reference>